<keyword evidence="7" id="KW-0408">Iron</keyword>
<keyword evidence="5" id="KW-0479">Metal-binding</keyword>
<feature type="region of interest" description="Disordered" evidence="9">
    <location>
        <begin position="539"/>
        <end position="559"/>
    </location>
</feature>
<keyword evidence="13" id="KW-1185">Reference proteome</keyword>
<dbReference type="GO" id="GO:0034599">
    <property type="term" value="P:cellular response to oxidative stress"/>
    <property type="evidence" value="ECO:0007669"/>
    <property type="project" value="InterPro"/>
</dbReference>
<dbReference type="EMBL" id="JARIHO010000053">
    <property type="protein sequence ID" value="KAJ7320692.1"/>
    <property type="molecule type" value="Genomic_DNA"/>
</dbReference>
<evidence type="ECO:0000256" key="1">
    <source>
        <dbReference type="ARBA" id="ARBA00003917"/>
    </source>
</evidence>
<evidence type="ECO:0000256" key="5">
    <source>
        <dbReference type="ARBA" id="ARBA00022723"/>
    </source>
</evidence>
<dbReference type="GO" id="GO:0004601">
    <property type="term" value="F:peroxidase activity"/>
    <property type="evidence" value="ECO:0007669"/>
    <property type="project" value="UniProtKB-KW"/>
</dbReference>
<dbReference type="GO" id="GO:0046872">
    <property type="term" value="F:metal ion binding"/>
    <property type="evidence" value="ECO:0007669"/>
    <property type="project" value="UniProtKB-UniRule"/>
</dbReference>
<evidence type="ECO:0000256" key="4">
    <source>
        <dbReference type="ARBA" id="ARBA00022617"/>
    </source>
</evidence>
<name>A0AAD6ZFC4_9AGAR</name>
<feature type="domain" description="Plant heme peroxidase family profile" evidence="11">
    <location>
        <begin position="69"/>
        <end position="338"/>
    </location>
</feature>
<organism evidence="12 13">
    <name type="scientific">Mycena albidolilacea</name>
    <dbReference type="NCBI Taxonomy" id="1033008"/>
    <lineage>
        <taxon>Eukaryota</taxon>
        <taxon>Fungi</taxon>
        <taxon>Dikarya</taxon>
        <taxon>Basidiomycota</taxon>
        <taxon>Agaricomycotina</taxon>
        <taxon>Agaricomycetes</taxon>
        <taxon>Agaricomycetidae</taxon>
        <taxon>Agaricales</taxon>
        <taxon>Marasmiineae</taxon>
        <taxon>Mycenaceae</taxon>
        <taxon>Mycena</taxon>
    </lineage>
</organism>
<dbReference type="PANTHER" id="PTHR31356">
    <property type="entry name" value="THYLAKOID LUMENAL 29 KDA PROTEIN, CHLOROPLASTIC-RELATED"/>
    <property type="match status" value="1"/>
</dbReference>
<dbReference type="EC" id="1.11.1.-" evidence="8"/>
<evidence type="ECO:0000256" key="7">
    <source>
        <dbReference type="ARBA" id="ARBA00023004"/>
    </source>
</evidence>
<dbReference type="GO" id="GO:0020037">
    <property type="term" value="F:heme binding"/>
    <property type="evidence" value="ECO:0007669"/>
    <property type="project" value="UniProtKB-UniRule"/>
</dbReference>
<feature type="signal peptide" evidence="10">
    <location>
        <begin position="1"/>
        <end position="15"/>
    </location>
</feature>
<dbReference type="Proteomes" id="UP001218218">
    <property type="component" value="Unassembled WGS sequence"/>
</dbReference>
<feature type="compositionally biased region" description="Basic residues" evidence="9">
    <location>
        <begin position="541"/>
        <end position="559"/>
    </location>
</feature>
<evidence type="ECO:0000313" key="13">
    <source>
        <dbReference type="Proteomes" id="UP001218218"/>
    </source>
</evidence>
<evidence type="ECO:0000313" key="12">
    <source>
        <dbReference type="EMBL" id="KAJ7320692.1"/>
    </source>
</evidence>
<evidence type="ECO:0000256" key="8">
    <source>
        <dbReference type="RuleBase" id="RU363051"/>
    </source>
</evidence>
<proteinExistence type="inferred from homology"/>
<dbReference type="InterPro" id="IPR002207">
    <property type="entry name" value="Peroxidase_I"/>
</dbReference>
<comment type="caution">
    <text evidence="12">The sequence shown here is derived from an EMBL/GenBank/DDBJ whole genome shotgun (WGS) entry which is preliminary data.</text>
</comment>
<reference evidence="12" key="1">
    <citation type="submission" date="2023-03" db="EMBL/GenBank/DDBJ databases">
        <title>Massive genome expansion in bonnet fungi (Mycena s.s.) driven by repeated elements and novel gene families across ecological guilds.</title>
        <authorList>
            <consortium name="Lawrence Berkeley National Laboratory"/>
            <person name="Harder C.B."/>
            <person name="Miyauchi S."/>
            <person name="Viragh M."/>
            <person name="Kuo A."/>
            <person name="Thoen E."/>
            <person name="Andreopoulos B."/>
            <person name="Lu D."/>
            <person name="Skrede I."/>
            <person name="Drula E."/>
            <person name="Henrissat B."/>
            <person name="Morin E."/>
            <person name="Kohler A."/>
            <person name="Barry K."/>
            <person name="LaButti K."/>
            <person name="Morin E."/>
            <person name="Salamov A."/>
            <person name="Lipzen A."/>
            <person name="Mereny Z."/>
            <person name="Hegedus B."/>
            <person name="Baldrian P."/>
            <person name="Stursova M."/>
            <person name="Weitz H."/>
            <person name="Taylor A."/>
            <person name="Grigoriev I.V."/>
            <person name="Nagy L.G."/>
            <person name="Martin F."/>
            <person name="Kauserud H."/>
        </authorList>
    </citation>
    <scope>NUCLEOTIDE SEQUENCE</scope>
    <source>
        <strain evidence="12">CBHHK002</strain>
    </source>
</reference>
<evidence type="ECO:0000256" key="10">
    <source>
        <dbReference type="SAM" id="SignalP"/>
    </source>
</evidence>
<dbReference type="Pfam" id="PF00141">
    <property type="entry name" value="peroxidase"/>
    <property type="match status" value="1"/>
</dbReference>
<keyword evidence="6 8" id="KW-0560">Oxidoreductase</keyword>
<evidence type="ECO:0000256" key="6">
    <source>
        <dbReference type="ARBA" id="ARBA00023002"/>
    </source>
</evidence>
<evidence type="ECO:0000256" key="3">
    <source>
        <dbReference type="ARBA" id="ARBA00022559"/>
    </source>
</evidence>
<keyword evidence="3 8" id="KW-0575">Peroxidase</keyword>
<dbReference type="InterPro" id="IPR010255">
    <property type="entry name" value="Haem_peroxidase_sf"/>
</dbReference>
<dbReference type="AlphaFoldDB" id="A0AAD6ZFC4"/>
<dbReference type="PANTHER" id="PTHR31356:SF53">
    <property type="entry name" value="HEME PEROXIDASE"/>
    <property type="match status" value="1"/>
</dbReference>
<protein>
    <recommendedName>
        <fullName evidence="8">Peroxidase</fullName>
        <ecNumber evidence="8">1.11.1.-</ecNumber>
    </recommendedName>
</protein>
<keyword evidence="10" id="KW-0732">Signal</keyword>
<keyword evidence="4" id="KW-0349">Heme</keyword>
<dbReference type="GO" id="GO:0000302">
    <property type="term" value="P:response to reactive oxygen species"/>
    <property type="evidence" value="ECO:0007669"/>
    <property type="project" value="TreeGrafter"/>
</dbReference>
<sequence>MFALALFAYVATASAYVWPSPKLDALEAQRWDQDDTISGVASFVQPCSFFNFGPADGSETGRANGPDWIRTAYHDMATHNGDDGTGGLDASIRFEEEQSRPENAGTGFQNTLAVFVSFTSRHVSMADMIAIGAITAIENCNGPQIAFRGGRVDADAPNPPGVPEPEQDLSSHIASFARQGFTQTEMISLIACGHSFGGVEHKPFPQIVPELNEANNSLSVAHFDTTFSVFDNNVATEYIAGTTQNPLVVGANDTTNSDKRIFASDNNATMLSFAKSPDLFASTCATMFARMLDTVPSGVELTDVIDPLPIKPASVALVLDGDKLKFSGLVRLFNDTADRTVQILLDDRNGSTTTATLANDHSSSAMGGRVQSTWYAFNGTSNDDGTPGALSLDPAAGITRMRFTVDGKLEDQGGVGFAVQDGVVFSRSSCLTVAPADGGDGSGSDSPIAGRFDIAVRNGVNPARVFLEQEVQDSVNRTVVKETDVPPPAQPAAASASSYSIWSIDLKDTNRYTIGAEIDGAQFSTIDTHSLTDLAPCEGAKRRRRRLEHKRKSHGYGGA</sequence>
<dbReference type="PRINTS" id="PR00458">
    <property type="entry name" value="PEROXIDASE"/>
</dbReference>
<evidence type="ECO:0000259" key="11">
    <source>
        <dbReference type="PROSITE" id="PS50873"/>
    </source>
</evidence>
<evidence type="ECO:0000256" key="2">
    <source>
        <dbReference type="ARBA" id="ARBA00005997"/>
    </source>
</evidence>
<feature type="chain" id="PRO_5042233148" description="Peroxidase" evidence="10">
    <location>
        <begin position="16"/>
        <end position="559"/>
    </location>
</feature>
<dbReference type="GO" id="GO:0042744">
    <property type="term" value="P:hydrogen peroxide catabolic process"/>
    <property type="evidence" value="ECO:0007669"/>
    <property type="project" value="TreeGrafter"/>
</dbReference>
<comment type="similarity">
    <text evidence="2">Belongs to the peroxidase family. Cytochrome c peroxidase subfamily.</text>
</comment>
<dbReference type="PROSITE" id="PS50873">
    <property type="entry name" value="PEROXIDASE_4"/>
    <property type="match status" value="1"/>
</dbReference>
<dbReference type="InterPro" id="IPR002016">
    <property type="entry name" value="Haem_peroxidase"/>
</dbReference>
<dbReference type="PRINTS" id="PR00459">
    <property type="entry name" value="ASPEROXIDASE"/>
</dbReference>
<dbReference type="Gene3D" id="1.10.520.10">
    <property type="match status" value="1"/>
</dbReference>
<gene>
    <name evidence="12" type="ORF">DFH08DRAFT_788893</name>
</gene>
<dbReference type="Gene3D" id="1.10.420.10">
    <property type="entry name" value="Peroxidase, domain 2"/>
    <property type="match status" value="1"/>
</dbReference>
<dbReference type="SUPFAM" id="SSF48113">
    <property type="entry name" value="Heme-dependent peroxidases"/>
    <property type="match status" value="1"/>
</dbReference>
<accession>A0AAD6ZFC4</accession>
<dbReference type="InterPro" id="IPR044831">
    <property type="entry name" value="Ccp1-like"/>
</dbReference>
<comment type="function">
    <text evidence="1">Destroys radicals which are normally produced within the cells and which are toxic to biological systems.</text>
</comment>
<evidence type="ECO:0000256" key="9">
    <source>
        <dbReference type="SAM" id="MobiDB-lite"/>
    </source>
</evidence>